<protein>
    <submittedName>
        <fullName evidence="1">Uncharacterized protein</fullName>
    </submittedName>
</protein>
<gene>
    <name evidence="1" type="ORF">HMN09_01295800</name>
</gene>
<organism evidence="1 2">
    <name type="scientific">Mycena chlorophos</name>
    <name type="common">Agaric fungus</name>
    <name type="synonym">Agaricus chlorophos</name>
    <dbReference type="NCBI Taxonomy" id="658473"/>
    <lineage>
        <taxon>Eukaryota</taxon>
        <taxon>Fungi</taxon>
        <taxon>Dikarya</taxon>
        <taxon>Basidiomycota</taxon>
        <taxon>Agaricomycotina</taxon>
        <taxon>Agaricomycetes</taxon>
        <taxon>Agaricomycetidae</taxon>
        <taxon>Agaricales</taxon>
        <taxon>Marasmiineae</taxon>
        <taxon>Mycenaceae</taxon>
        <taxon>Mycena</taxon>
    </lineage>
</organism>
<reference evidence="1" key="1">
    <citation type="submission" date="2020-05" db="EMBL/GenBank/DDBJ databases">
        <title>Mycena genomes resolve the evolution of fungal bioluminescence.</title>
        <authorList>
            <person name="Tsai I.J."/>
        </authorList>
    </citation>
    <scope>NUCLEOTIDE SEQUENCE</scope>
    <source>
        <strain evidence="1">110903Hualien_Pintung</strain>
    </source>
</reference>
<dbReference type="Proteomes" id="UP000613580">
    <property type="component" value="Unassembled WGS sequence"/>
</dbReference>
<keyword evidence="2" id="KW-1185">Reference proteome</keyword>
<comment type="caution">
    <text evidence="1">The sequence shown here is derived from an EMBL/GenBank/DDBJ whole genome shotgun (WGS) entry which is preliminary data.</text>
</comment>
<name>A0A8H6S140_MYCCL</name>
<accession>A0A8H6S140</accession>
<evidence type="ECO:0000313" key="1">
    <source>
        <dbReference type="EMBL" id="KAF7290378.1"/>
    </source>
</evidence>
<proteinExistence type="predicted"/>
<dbReference type="EMBL" id="JACAZE010000026">
    <property type="protein sequence ID" value="KAF7290378.1"/>
    <property type="molecule type" value="Genomic_DNA"/>
</dbReference>
<sequence>MRPPPGSLLVCTCVRRSTNASATYARHLPTCPFIRARDDVVCRANSTIKPCRYTAAGDRGSLVALPPCSASVFFLLPSTMTPLSIRLNEPGGPTTKPELMQGTEDPLPSAPVQAEDVQLAVTPPSSGTVAPVESNSTSVLAAVPSPAMTNTNNIQGLPADIDIRNRVTVNVSVANDGSTGDGAQYRDWHVPSPFVVSDTHARCVDGSDFSYAPMQALLARAAGHMLGFAPAMNMSIVDHAAASSAAQIVGRAGIPPMPTPVANTPIPGCQCSTCSS</sequence>
<evidence type="ECO:0000313" key="2">
    <source>
        <dbReference type="Proteomes" id="UP000613580"/>
    </source>
</evidence>
<dbReference type="AlphaFoldDB" id="A0A8H6S140"/>